<comment type="caution">
    <text evidence="1">The sequence shown here is derived from an EMBL/GenBank/DDBJ whole genome shotgun (WGS) entry which is preliminary data.</text>
</comment>
<keyword evidence="2" id="KW-1185">Reference proteome</keyword>
<name>A0A835YRE4_9STRA</name>
<reference evidence="1" key="1">
    <citation type="submission" date="2021-02" db="EMBL/GenBank/DDBJ databases">
        <title>First Annotated Genome of the Yellow-green Alga Tribonema minus.</title>
        <authorList>
            <person name="Mahan K.M."/>
        </authorList>
    </citation>
    <scope>NUCLEOTIDE SEQUENCE</scope>
    <source>
        <strain evidence="1">UTEX B ZZ1240</strain>
    </source>
</reference>
<organism evidence="1 2">
    <name type="scientific">Tribonema minus</name>
    <dbReference type="NCBI Taxonomy" id="303371"/>
    <lineage>
        <taxon>Eukaryota</taxon>
        <taxon>Sar</taxon>
        <taxon>Stramenopiles</taxon>
        <taxon>Ochrophyta</taxon>
        <taxon>PX clade</taxon>
        <taxon>Xanthophyceae</taxon>
        <taxon>Tribonematales</taxon>
        <taxon>Tribonemataceae</taxon>
        <taxon>Tribonema</taxon>
    </lineage>
</organism>
<sequence length="284" mass="30929">MCDYSEADLLKRLGACKGRAVIRCGSVTLTVSAVRGGVGLRLVSDDGSMTFEHKFETRAPLDCAADYREMPWSKVPTKNVRAAAVRVAARLAHLFAAGQLVRAVDVEVRREIGPSGNVDVTSVAEWRSDSVRSSAQYGPWVQQQRVHALSIRPKKVHIQTRGKPRWVTDYVQLEADILRVKNDGFAFSFAPAVQTRVHIEAKHGDYRANISASTVTGGNGTYTISWTSTGTAISDTTAGAKTGLRHGKYTLHVADGAGATASHVFTVPVKRRMYHSPDGHDTRK</sequence>
<dbReference type="Proteomes" id="UP000664859">
    <property type="component" value="Unassembled WGS sequence"/>
</dbReference>
<dbReference type="EMBL" id="JAFCMP010000485">
    <property type="protein sequence ID" value="KAG5179263.1"/>
    <property type="molecule type" value="Genomic_DNA"/>
</dbReference>
<protein>
    <submittedName>
        <fullName evidence="1">Uncharacterized protein</fullName>
    </submittedName>
</protein>
<accession>A0A835YRE4</accession>
<dbReference type="AlphaFoldDB" id="A0A835YRE4"/>
<evidence type="ECO:0000313" key="2">
    <source>
        <dbReference type="Proteomes" id="UP000664859"/>
    </source>
</evidence>
<gene>
    <name evidence="1" type="ORF">JKP88DRAFT_291196</name>
</gene>
<proteinExistence type="predicted"/>
<evidence type="ECO:0000313" key="1">
    <source>
        <dbReference type="EMBL" id="KAG5179263.1"/>
    </source>
</evidence>